<dbReference type="Proteomes" id="UP000401081">
    <property type="component" value="Unassembled WGS sequence"/>
</dbReference>
<proteinExistence type="predicted"/>
<dbReference type="AlphaFoldDB" id="A0A485CY57"/>
<accession>A0A485CY57</accession>
<name>A0A485CY57_KLUCR</name>
<reference evidence="1 2" key="1">
    <citation type="submission" date="2019-03" db="EMBL/GenBank/DDBJ databases">
        <authorList>
            <consortium name="Pathogen Informatics"/>
        </authorList>
    </citation>
    <scope>NUCLEOTIDE SEQUENCE [LARGE SCALE GENOMIC DNA]</scope>
    <source>
        <strain evidence="1 2">NCTC12993</strain>
    </source>
</reference>
<gene>
    <name evidence="1" type="ORF">NCTC12993_07267</name>
</gene>
<sequence length="166" mass="17560">MVVPLVTLPVTGAMLSVTVKANGAFGAWVSIVRVKGGEAILTLPAASVAVGRKGVGRIGQRIWRNAPCTISPSGSSTNNRRAIVDIDRTACFCASADNRRAVFRRRHRSTTPVDPTSFETLNTRIGAGLTVSTVKLIGGVTVLTLPAKSVAVTVRLWLPLSRVVAW</sequence>
<keyword evidence="2" id="KW-1185">Reference proteome</keyword>
<protein>
    <submittedName>
        <fullName evidence="1">Uncharacterized protein</fullName>
    </submittedName>
</protein>
<evidence type="ECO:0000313" key="1">
    <source>
        <dbReference type="EMBL" id="VFS89411.1"/>
    </source>
</evidence>
<organism evidence="1 2">
    <name type="scientific">Kluyvera cryocrescens</name>
    <name type="common">Kluyvera citrophila</name>
    <dbReference type="NCBI Taxonomy" id="580"/>
    <lineage>
        <taxon>Bacteria</taxon>
        <taxon>Pseudomonadati</taxon>
        <taxon>Pseudomonadota</taxon>
        <taxon>Gammaproteobacteria</taxon>
        <taxon>Enterobacterales</taxon>
        <taxon>Enterobacteriaceae</taxon>
        <taxon>Kluyvera</taxon>
    </lineage>
</organism>
<dbReference type="EMBL" id="CAADJD010000031">
    <property type="protein sequence ID" value="VFS89411.1"/>
    <property type="molecule type" value="Genomic_DNA"/>
</dbReference>
<evidence type="ECO:0000313" key="2">
    <source>
        <dbReference type="Proteomes" id="UP000401081"/>
    </source>
</evidence>